<dbReference type="GO" id="GO:0010506">
    <property type="term" value="P:regulation of autophagy"/>
    <property type="evidence" value="ECO:0007669"/>
    <property type="project" value="InterPro"/>
</dbReference>
<dbReference type="PANTHER" id="PTHR15742">
    <property type="entry name" value="GIRDIN"/>
    <property type="match status" value="1"/>
</dbReference>
<feature type="region of interest" description="Disordered" evidence="6">
    <location>
        <begin position="986"/>
        <end position="1006"/>
    </location>
</feature>
<feature type="compositionally biased region" description="Polar residues" evidence="6">
    <location>
        <begin position="875"/>
        <end position="886"/>
    </location>
</feature>
<name>A0A6A4T0G5_SCOMX</name>
<feature type="compositionally biased region" description="Polar residues" evidence="6">
    <location>
        <begin position="992"/>
        <end position="1003"/>
    </location>
</feature>
<feature type="region of interest" description="Disordered" evidence="6">
    <location>
        <begin position="361"/>
        <end position="384"/>
    </location>
</feature>
<reference evidence="8 9" key="1">
    <citation type="submission" date="2019-06" db="EMBL/GenBank/DDBJ databases">
        <title>Draft genomes of female and male turbot (Scophthalmus maximus).</title>
        <authorList>
            <person name="Xu H."/>
            <person name="Xu X.-W."/>
            <person name="Shao C."/>
            <person name="Chen S."/>
        </authorList>
    </citation>
    <scope>NUCLEOTIDE SEQUENCE [LARGE SCALE GENOMIC DNA]</scope>
    <source>
        <strain evidence="8">Ysfricsl-2016a</strain>
        <tissue evidence="8">Blood</tissue>
    </source>
</reference>
<evidence type="ECO:0000256" key="5">
    <source>
        <dbReference type="SAM" id="Coils"/>
    </source>
</evidence>
<feature type="compositionally biased region" description="Low complexity" evidence="6">
    <location>
        <begin position="565"/>
        <end position="579"/>
    </location>
</feature>
<gene>
    <name evidence="8" type="ORF">F2P81_012073</name>
</gene>
<feature type="domain" description="SOGA coiled-coil" evidence="7">
    <location>
        <begin position="213"/>
        <end position="326"/>
    </location>
</feature>
<feature type="compositionally biased region" description="Basic and acidic residues" evidence="6">
    <location>
        <begin position="540"/>
        <end position="556"/>
    </location>
</feature>
<proteinExistence type="predicted"/>
<evidence type="ECO:0000256" key="6">
    <source>
        <dbReference type="SAM" id="MobiDB-lite"/>
    </source>
</evidence>
<keyword evidence="2" id="KW-0597">Phosphoprotein</keyword>
<keyword evidence="4" id="KW-0472">Membrane</keyword>
<feature type="region of interest" description="Disordered" evidence="6">
    <location>
        <begin position="56"/>
        <end position="81"/>
    </location>
</feature>
<keyword evidence="3 5" id="KW-0175">Coiled coil</keyword>
<feature type="coiled-coil region" evidence="5">
    <location>
        <begin position="214"/>
        <end position="255"/>
    </location>
</feature>
<evidence type="ECO:0000313" key="8">
    <source>
        <dbReference type="EMBL" id="KAF0036761.1"/>
    </source>
</evidence>
<sequence>MLLLLLLVYLQFHTLISVAVVIKITMGMINIAMAMTSGSSEHERERNCAIQYSKCNSQKKRGARPNNKPDKKPGPQEDSSDLKCQLHFAKEESALMCKKLTKLVKDSEAMKEELAKFRSLYGDVDASLTVEEVADSPHTREAEIRVHLKLVEEEANLLSRRIVELEVENRGLRAEMDDMKGPQDGPQELTGVGLGLGLTGGAMVLGGGAASENVMELQRHLQFVEEEAELLRRSLIEMEEQNKLLMNEINRYKSELPPLMSTLSSNSLTSLGDGLLNDSPVHTIQEGAVLISTDTPVQEEELRLARLQIGELGGKVKKLQYENRVLLSNLQRCDLAAYNTPSSSSSSSSLRLALETDAEAGDSAECLPSSPPHRKEPVGGENDALEINERKKKIEDIAEATASLPACLGQKDHDALLAMRDQARLVSTAIQLLTSPDSNCLSSSPSIYHKVCSNEAAEPCDLDKPPPHSQISELSDLADRPLVGALTSRLQALHTQLQAFVERVDCLGKPPAGGRDPWVEGVSPLASPCTSLICSGDDQDGLHTEEEKQPDYRDQSETEGEGPTEENSQSESNEAQVQETNQLEQQEEDKDDALPYESPDLQTRLSEAEESAQETQEELENERPTQKETALKLTQLQEGHQKALLRRDFQLQSLGLQARLQQKLWGQERTLLVQESQHLKQALLLLSLKLRCFLKQWRLGCKKDTECKDILEMNSLKDLYLLLEEENLTSPAHQSDKRSGADEQPLCPTIKSSAVSSTLADLRVSLQDLSGELRQERQGSQELTQQFAKAKASWEVERTELQSLITQFEAKAGKSAAALSSTDTMEPPDLKVALKREREEHQHLLAESYGAVMDLTKQFKSSGGDSSADAVVANGTASPRTKSSSELDGPDVNGATNREEKVQFEVPPLLIRPELGDLTRKNWTYLTNETPDVGDTCKTWDGPSGSCSSLVGSEPDLELVQRSYTAPDRTGIRIYYSPPAVRRIEQRRRNQESQQAQNGSSSLGPCGWDAGVPAVETLEVQQQQQPSSSSSCSSSYEQWLSSLSKQHRELLESRSSCIASSIPSVVNSGVGSSANSVVDGITSSSAFHGLEISVNLSDDMKEMTNCVRQAIRSSSLERKSKEPGSQVRLYSLQLLVFDHFREQKKAQHFF</sequence>
<feature type="compositionally biased region" description="Acidic residues" evidence="6">
    <location>
        <begin position="608"/>
        <end position="620"/>
    </location>
</feature>
<evidence type="ECO:0000256" key="4">
    <source>
        <dbReference type="ARBA" id="ARBA00023136"/>
    </source>
</evidence>
<protein>
    <recommendedName>
        <fullName evidence="7">SOGA coiled-coil domain-containing protein</fullName>
    </recommendedName>
</protein>
<dbReference type="AlphaFoldDB" id="A0A6A4T0G5"/>
<evidence type="ECO:0000256" key="2">
    <source>
        <dbReference type="ARBA" id="ARBA00022553"/>
    </source>
</evidence>
<dbReference type="GO" id="GO:0016020">
    <property type="term" value="C:membrane"/>
    <property type="evidence" value="ECO:0007669"/>
    <property type="project" value="UniProtKB-SubCell"/>
</dbReference>
<feature type="region of interest" description="Disordered" evidence="6">
    <location>
        <begin position="859"/>
        <end position="901"/>
    </location>
</feature>
<comment type="caution">
    <text evidence="8">The sequence shown here is derived from an EMBL/GenBank/DDBJ whole genome shotgun (WGS) entry which is preliminary data.</text>
</comment>
<dbReference type="Pfam" id="PF11365">
    <property type="entry name" value="SOGA"/>
    <property type="match status" value="2"/>
</dbReference>
<organism evidence="8 9">
    <name type="scientific">Scophthalmus maximus</name>
    <name type="common">Turbot</name>
    <name type="synonym">Psetta maxima</name>
    <dbReference type="NCBI Taxonomy" id="52904"/>
    <lineage>
        <taxon>Eukaryota</taxon>
        <taxon>Metazoa</taxon>
        <taxon>Chordata</taxon>
        <taxon>Craniata</taxon>
        <taxon>Vertebrata</taxon>
        <taxon>Euteleostomi</taxon>
        <taxon>Actinopterygii</taxon>
        <taxon>Neopterygii</taxon>
        <taxon>Teleostei</taxon>
        <taxon>Neoteleostei</taxon>
        <taxon>Acanthomorphata</taxon>
        <taxon>Carangaria</taxon>
        <taxon>Pleuronectiformes</taxon>
        <taxon>Pleuronectoidei</taxon>
        <taxon>Scophthalmidae</taxon>
        <taxon>Scophthalmus</taxon>
    </lineage>
</organism>
<dbReference type="EMBL" id="VEVO01000010">
    <property type="protein sequence ID" value="KAF0036761.1"/>
    <property type="molecule type" value="Genomic_DNA"/>
</dbReference>
<dbReference type="Proteomes" id="UP000438429">
    <property type="component" value="Unassembled WGS sequence"/>
</dbReference>
<dbReference type="GO" id="GO:0005615">
    <property type="term" value="C:extracellular space"/>
    <property type="evidence" value="ECO:0007669"/>
    <property type="project" value="InterPro"/>
</dbReference>
<dbReference type="InterPro" id="IPR027881">
    <property type="entry name" value="SOGA_CC"/>
</dbReference>
<evidence type="ECO:0000256" key="3">
    <source>
        <dbReference type="ARBA" id="ARBA00023054"/>
    </source>
</evidence>
<feature type="domain" description="SOGA coiled-coil" evidence="7">
    <location>
        <begin position="78"/>
        <end position="172"/>
    </location>
</feature>
<dbReference type="PANTHER" id="PTHR15742:SF1">
    <property type="entry name" value="PROTEIN SOGA1"/>
    <property type="match status" value="1"/>
</dbReference>
<accession>A0A6A4T0G5</accession>
<evidence type="ECO:0000313" key="9">
    <source>
        <dbReference type="Proteomes" id="UP000438429"/>
    </source>
</evidence>
<feature type="region of interest" description="Disordered" evidence="6">
    <location>
        <begin position="531"/>
        <end position="627"/>
    </location>
</feature>
<comment type="subcellular location">
    <subcellularLocation>
        <location evidence="1">Membrane</location>
    </subcellularLocation>
</comment>
<dbReference type="InterPro" id="IPR049885">
    <property type="entry name" value="MTCL1-3"/>
</dbReference>
<evidence type="ECO:0000256" key="1">
    <source>
        <dbReference type="ARBA" id="ARBA00004370"/>
    </source>
</evidence>
<evidence type="ECO:0000259" key="7">
    <source>
        <dbReference type="Pfam" id="PF11365"/>
    </source>
</evidence>
<feature type="coiled-coil region" evidence="5">
    <location>
        <begin position="148"/>
        <end position="175"/>
    </location>
</feature>